<organism evidence="3 4">
    <name type="scientific">Lentinus brumalis</name>
    <dbReference type="NCBI Taxonomy" id="2498619"/>
    <lineage>
        <taxon>Eukaryota</taxon>
        <taxon>Fungi</taxon>
        <taxon>Dikarya</taxon>
        <taxon>Basidiomycota</taxon>
        <taxon>Agaricomycotina</taxon>
        <taxon>Agaricomycetes</taxon>
        <taxon>Polyporales</taxon>
        <taxon>Polyporaceae</taxon>
        <taxon>Lentinus</taxon>
    </lineage>
</organism>
<evidence type="ECO:0000259" key="1">
    <source>
        <dbReference type="Pfam" id="PF06985"/>
    </source>
</evidence>
<name>A0A371DA70_9APHY</name>
<dbReference type="PANTHER" id="PTHR10622:SF10">
    <property type="entry name" value="HET DOMAIN-CONTAINING PROTEIN"/>
    <property type="match status" value="1"/>
</dbReference>
<evidence type="ECO:0000313" key="4">
    <source>
        <dbReference type="Proteomes" id="UP000256964"/>
    </source>
</evidence>
<dbReference type="PANTHER" id="PTHR10622">
    <property type="entry name" value="HET DOMAIN-CONTAINING PROTEIN"/>
    <property type="match status" value="1"/>
</dbReference>
<dbReference type="Pfam" id="PF26640">
    <property type="entry name" value="DUF8212"/>
    <property type="match status" value="1"/>
</dbReference>
<reference evidence="3 4" key="1">
    <citation type="journal article" date="2018" name="Biotechnol. Biofuels">
        <title>Integrative visual omics of the white-rot fungus Polyporus brumalis exposes the biotechnological potential of its oxidative enzymes for delignifying raw plant biomass.</title>
        <authorList>
            <person name="Miyauchi S."/>
            <person name="Rancon A."/>
            <person name="Drula E."/>
            <person name="Hage H."/>
            <person name="Chaduli D."/>
            <person name="Favel A."/>
            <person name="Grisel S."/>
            <person name="Henrissat B."/>
            <person name="Herpoel-Gimbert I."/>
            <person name="Ruiz-Duenas F.J."/>
            <person name="Chevret D."/>
            <person name="Hainaut M."/>
            <person name="Lin J."/>
            <person name="Wang M."/>
            <person name="Pangilinan J."/>
            <person name="Lipzen A."/>
            <person name="Lesage-Meessen L."/>
            <person name="Navarro D."/>
            <person name="Riley R."/>
            <person name="Grigoriev I.V."/>
            <person name="Zhou S."/>
            <person name="Raouche S."/>
            <person name="Rosso M.N."/>
        </authorList>
    </citation>
    <scope>NUCLEOTIDE SEQUENCE [LARGE SCALE GENOMIC DNA]</scope>
    <source>
        <strain evidence="3 4">BRFM 1820</strain>
    </source>
</reference>
<sequence>MAQTKFLSEDRSLRQSSRYIRRQPRACLRQSPSFGPRTGATVISMWLLRTDRAELHYFSRPPPKFAILSHVWWDHELSFQDLQALHSASASGDDNPRSRASPKIRDCCIYAESEGYEWLWVDTCCIDKTSSAELSEAVNSMYSWYAFASVCYAYLQDVHAEKDGSVCDASIRQSRWFTRGWTLQELIAPKDVHFLSAEWRWLGTKRMFASFLDLLTGIDSDVLTFVKPVAAIPVAKRMSWAARRETTRVEDEAYALMGIFGVNMPTIYGEGRRAFRRLQEEIIRSSADHTLFAWGPSLPFPGHFQWAPSGGCCESHGQDRPYFQNLLACSPLDFAGFSGISVIQGEALEDTLQNRMVSASEKRPSLFRRFVGTSQAKLGRPAAPEHVPQKRITTPLNAHHVADFTVTSLGIRAHLPVITAGAISVALLACRGTVTSGAILGLVLRRVSEQSPLHHVGGSLLVDFARLELSVSTAHSEVTGHHVRWILFDPADATTRRLLGLSPSGATYQWTDVYIRQESAMVIEDQRLALGPRRPVVSSSPFDSMVLDPCWVALFDIAIAWLEQQGFQSEDPWLYDVNRVQPSSVLTYTFTHVVTHEQFVIRIGQCLTWESWSRLWVTVEFSARPPSADSDVEPLQADLPVFDPIHGPDVRLRCDSEHLGDWDRDDSLVACPVDVDKLEPIMMYSRAFPPPVGSASGTVHLTVLDKWSKTRSATAWIYPDFVPHPRIPITDG</sequence>
<dbReference type="Proteomes" id="UP000256964">
    <property type="component" value="Unassembled WGS sequence"/>
</dbReference>
<dbReference type="STRING" id="139420.A0A371DA70"/>
<proteinExistence type="predicted"/>
<accession>A0A371DA70</accession>
<dbReference type="InterPro" id="IPR010730">
    <property type="entry name" value="HET"/>
</dbReference>
<dbReference type="OrthoDB" id="5428863at2759"/>
<feature type="domain" description="DUF8212" evidence="2">
    <location>
        <begin position="273"/>
        <end position="358"/>
    </location>
</feature>
<dbReference type="InterPro" id="IPR058525">
    <property type="entry name" value="DUF8212"/>
</dbReference>
<evidence type="ECO:0000313" key="3">
    <source>
        <dbReference type="EMBL" id="RDX49445.1"/>
    </source>
</evidence>
<evidence type="ECO:0000259" key="2">
    <source>
        <dbReference type="Pfam" id="PF26640"/>
    </source>
</evidence>
<feature type="domain" description="Heterokaryon incompatibility" evidence="1">
    <location>
        <begin position="65"/>
        <end position="162"/>
    </location>
</feature>
<protein>
    <submittedName>
        <fullName evidence="3">HET-domain-containing protein</fullName>
    </submittedName>
</protein>
<keyword evidence="4" id="KW-1185">Reference proteome</keyword>
<dbReference type="Pfam" id="PF06985">
    <property type="entry name" value="HET"/>
    <property type="match status" value="1"/>
</dbReference>
<gene>
    <name evidence="3" type="ORF">OH76DRAFT_1483105</name>
</gene>
<dbReference type="EMBL" id="KZ857405">
    <property type="protein sequence ID" value="RDX49445.1"/>
    <property type="molecule type" value="Genomic_DNA"/>
</dbReference>
<dbReference type="AlphaFoldDB" id="A0A371DA70"/>